<dbReference type="EMBL" id="BK015048">
    <property type="protein sequence ID" value="DAD88820.1"/>
    <property type="molecule type" value="Genomic_DNA"/>
</dbReference>
<proteinExistence type="predicted"/>
<sequence length="105" mass="11654">MARKDQLYLVAHADGDHVKVWVRAVNWEQATVAAAELWGVPWGKVAAACVEADRKPVLAHICARCGRMFNGGTAILCEACRKAQETEEEQTARRKVAAFRRLYTG</sequence>
<name>A0A8S5N326_9CAUD</name>
<organism evidence="1">
    <name type="scientific">Podoviridae sp. ctzMH52</name>
    <dbReference type="NCBI Taxonomy" id="2826596"/>
    <lineage>
        <taxon>Viruses</taxon>
        <taxon>Duplodnaviria</taxon>
        <taxon>Heunggongvirae</taxon>
        <taxon>Uroviricota</taxon>
        <taxon>Caudoviricetes</taxon>
    </lineage>
</organism>
<evidence type="ECO:0000313" key="1">
    <source>
        <dbReference type="EMBL" id="DAD88820.1"/>
    </source>
</evidence>
<accession>A0A8S5N326</accession>
<reference evidence="1" key="1">
    <citation type="journal article" date="2021" name="Proc. Natl. Acad. Sci. U.S.A.">
        <title>A Catalog of Tens of Thousands of Viruses from Human Metagenomes Reveals Hidden Associations with Chronic Diseases.</title>
        <authorList>
            <person name="Tisza M.J."/>
            <person name="Buck C.B."/>
        </authorList>
    </citation>
    <scope>NUCLEOTIDE SEQUENCE</scope>
    <source>
        <strain evidence="1">CtzMH52</strain>
    </source>
</reference>
<protein>
    <submittedName>
        <fullName evidence="1">Zinc finger protein</fullName>
    </submittedName>
</protein>